<accession>A0A4U9CUJ9</accession>
<evidence type="ECO:0000313" key="3">
    <source>
        <dbReference type="Proteomes" id="UP000339249"/>
    </source>
</evidence>
<organism evidence="2 3">
    <name type="scientific">Raoultella terrigena</name>
    <name type="common">Klebsiella terrigena</name>
    <dbReference type="NCBI Taxonomy" id="577"/>
    <lineage>
        <taxon>Bacteria</taxon>
        <taxon>Pseudomonadati</taxon>
        <taxon>Pseudomonadota</taxon>
        <taxon>Gammaproteobacteria</taxon>
        <taxon>Enterobacterales</taxon>
        <taxon>Enterobacteriaceae</taxon>
        <taxon>Klebsiella/Raoultella group</taxon>
        <taxon>Raoultella</taxon>
    </lineage>
</organism>
<dbReference type="EMBL" id="CABDVU010000001">
    <property type="protein sequence ID" value="VTN08296.1"/>
    <property type="molecule type" value="Genomic_DNA"/>
</dbReference>
<evidence type="ECO:0000256" key="1">
    <source>
        <dbReference type="SAM" id="Phobius"/>
    </source>
</evidence>
<protein>
    <submittedName>
        <fullName evidence="2">Uncharacterized protein</fullName>
    </submittedName>
</protein>
<feature type="transmembrane region" description="Helical" evidence="1">
    <location>
        <begin position="20"/>
        <end position="39"/>
    </location>
</feature>
<dbReference type="AlphaFoldDB" id="A0A4U9CUJ9"/>
<keyword evidence="1" id="KW-0472">Membrane</keyword>
<gene>
    <name evidence="2" type="ORF">NCTC9185_00170</name>
</gene>
<dbReference type="Proteomes" id="UP000339249">
    <property type="component" value="Unassembled WGS sequence"/>
</dbReference>
<proteinExistence type="predicted"/>
<name>A0A4U9CUJ9_RAOTE</name>
<keyword evidence="1" id="KW-1133">Transmembrane helix</keyword>
<evidence type="ECO:0000313" key="2">
    <source>
        <dbReference type="EMBL" id="VTN08296.1"/>
    </source>
</evidence>
<reference evidence="2 3" key="1">
    <citation type="submission" date="2019-04" db="EMBL/GenBank/DDBJ databases">
        <authorList>
            <consortium name="Pathogen Informatics"/>
        </authorList>
    </citation>
    <scope>NUCLEOTIDE SEQUENCE [LARGE SCALE GENOMIC DNA]</scope>
    <source>
        <strain evidence="2 3">NCTC9185</strain>
    </source>
</reference>
<sequence>MRGQHPPGVGKYAPGGPAVLGWLLAKTALLLLASSFAVLTPNVGGWLSIPSAT</sequence>
<keyword evidence="1" id="KW-0812">Transmembrane</keyword>